<keyword evidence="5" id="KW-1185">Reference proteome</keyword>
<evidence type="ECO:0000313" key="5">
    <source>
        <dbReference type="Proteomes" id="UP001153954"/>
    </source>
</evidence>
<dbReference type="Pfam" id="PF00379">
    <property type="entry name" value="Chitin_bind_4"/>
    <property type="match status" value="1"/>
</dbReference>
<dbReference type="Proteomes" id="UP001153954">
    <property type="component" value="Unassembled WGS sequence"/>
</dbReference>
<evidence type="ECO:0008006" key="6">
    <source>
        <dbReference type="Google" id="ProtNLM"/>
    </source>
</evidence>
<proteinExistence type="predicted"/>
<name>A0AAU9V0C3_EUPED</name>
<dbReference type="PROSITE" id="PS00233">
    <property type="entry name" value="CHIT_BIND_RR_1"/>
    <property type="match status" value="1"/>
</dbReference>
<gene>
    <name evidence="4" type="ORF">EEDITHA_LOCUS19488</name>
</gene>
<reference evidence="4" key="1">
    <citation type="submission" date="2022-03" db="EMBL/GenBank/DDBJ databases">
        <authorList>
            <person name="Tunstrom K."/>
        </authorList>
    </citation>
    <scope>NUCLEOTIDE SEQUENCE</scope>
</reference>
<evidence type="ECO:0000313" key="4">
    <source>
        <dbReference type="EMBL" id="CAH2105196.1"/>
    </source>
</evidence>
<sequence>MKRNFQTLIRQPAIDWRFNFSSSQIKMIRLAIRNLLFIAFALLVAAAAAIPVDSSKDAKIENYEFENIGVGPYDFGYKTSDGKEFFEHAIFKNVGTDNQALEVTGRYSFLGSDGVFYEVTYTADENGFHPQGAHLPK</sequence>
<dbReference type="PANTHER" id="PTHR10380">
    <property type="entry name" value="CUTICLE PROTEIN"/>
    <property type="match status" value="1"/>
</dbReference>
<comment type="caution">
    <text evidence="4">The sequence shown here is derived from an EMBL/GenBank/DDBJ whole genome shotgun (WGS) entry which is preliminary data.</text>
</comment>
<evidence type="ECO:0000256" key="1">
    <source>
        <dbReference type="ARBA" id="ARBA00022460"/>
    </source>
</evidence>
<dbReference type="GO" id="GO:0008010">
    <property type="term" value="F:structural constituent of chitin-based larval cuticle"/>
    <property type="evidence" value="ECO:0007669"/>
    <property type="project" value="TreeGrafter"/>
</dbReference>
<dbReference type="PROSITE" id="PS51155">
    <property type="entry name" value="CHIT_BIND_RR_2"/>
    <property type="match status" value="1"/>
</dbReference>
<keyword evidence="2" id="KW-0732">Signal</keyword>
<dbReference type="PRINTS" id="PR00947">
    <property type="entry name" value="CUTICLE"/>
</dbReference>
<evidence type="ECO:0000256" key="3">
    <source>
        <dbReference type="PROSITE-ProRule" id="PRU00497"/>
    </source>
</evidence>
<dbReference type="InterPro" id="IPR000618">
    <property type="entry name" value="Insect_cuticle"/>
</dbReference>
<dbReference type="AlphaFoldDB" id="A0AAU9V0C3"/>
<dbReference type="GO" id="GO:0062129">
    <property type="term" value="C:chitin-based extracellular matrix"/>
    <property type="evidence" value="ECO:0007669"/>
    <property type="project" value="TreeGrafter"/>
</dbReference>
<accession>A0AAU9V0C3</accession>
<organism evidence="4 5">
    <name type="scientific">Euphydryas editha</name>
    <name type="common">Edith's checkerspot</name>
    <dbReference type="NCBI Taxonomy" id="104508"/>
    <lineage>
        <taxon>Eukaryota</taxon>
        <taxon>Metazoa</taxon>
        <taxon>Ecdysozoa</taxon>
        <taxon>Arthropoda</taxon>
        <taxon>Hexapoda</taxon>
        <taxon>Insecta</taxon>
        <taxon>Pterygota</taxon>
        <taxon>Neoptera</taxon>
        <taxon>Endopterygota</taxon>
        <taxon>Lepidoptera</taxon>
        <taxon>Glossata</taxon>
        <taxon>Ditrysia</taxon>
        <taxon>Papilionoidea</taxon>
        <taxon>Nymphalidae</taxon>
        <taxon>Nymphalinae</taxon>
        <taxon>Euphydryas</taxon>
    </lineage>
</organism>
<evidence type="ECO:0000256" key="2">
    <source>
        <dbReference type="ARBA" id="ARBA00022729"/>
    </source>
</evidence>
<keyword evidence="1 3" id="KW-0193">Cuticle</keyword>
<protein>
    <recommendedName>
        <fullName evidence="6">Flexible cuticle protein 12</fullName>
    </recommendedName>
</protein>
<dbReference type="PANTHER" id="PTHR10380:SF218">
    <property type="entry name" value="ADULT CUTICLE PROTEIN 65AA-RELATED"/>
    <property type="match status" value="1"/>
</dbReference>
<dbReference type="EMBL" id="CAKOGL010000028">
    <property type="protein sequence ID" value="CAH2105196.1"/>
    <property type="molecule type" value="Genomic_DNA"/>
</dbReference>
<dbReference type="InterPro" id="IPR050468">
    <property type="entry name" value="Cuticle_Struct_Prot"/>
</dbReference>
<dbReference type="InterPro" id="IPR031311">
    <property type="entry name" value="CHIT_BIND_RR_consensus"/>
</dbReference>